<name>A0A8J2JUM9_9HEXA</name>
<comment type="caution">
    <text evidence="2">The sequence shown here is derived from an EMBL/GenBank/DDBJ whole genome shotgun (WGS) entry which is preliminary data.</text>
</comment>
<dbReference type="InterPro" id="IPR013547">
    <property type="entry name" value="P4H_N"/>
</dbReference>
<organism evidence="2 3">
    <name type="scientific">Allacma fusca</name>
    <dbReference type="NCBI Taxonomy" id="39272"/>
    <lineage>
        <taxon>Eukaryota</taxon>
        <taxon>Metazoa</taxon>
        <taxon>Ecdysozoa</taxon>
        <taxon>Arthropoda</taxon>
        <taxon>Hexapoda</taxon>
        <taxon>Collembola</taxon>
        <taxon>Symphypleona</taxon>
        <taxon>Sminthuridae</taxon>
        <taxon>Allacma</taxon>
    </lineage>
</organism>
<dbReference type="GO" id="GO:0005783">
    <property type="term" value="C:endoplasmic reticulum"/>
    <property type="evidence" value="ECO:0007669"/>
    <property type="project" value="InterPro"/>
</dbReference>
<dbReference type="OrthoDB" id="420380at2759"/>
<evidence type="ECO:0000313" key="3">
    <source>
        <dbReference type="Proteomes" id="UP000708208"/>
    </source>
</evidence>
<dbReference type="Proteomes" id="UP000708208">
    <property type="component" value="Unassembled WGS sequence"/>
</dbReference>
<reference evidence="2" key="1">
    <citation type="submission" date="2021-06" db="EMBL/GenBank/DDBJ databases">
        <authorList>
            <person name="Hodson N. C."/>
            <person name="Mongue J. A."/>
            <person name="Jaron S. K."/>
        </authorList>
    </citation>
    <scope>NUCLEOTIDE SEQUENCE</scope>
</reference>
<dbReference type="GO" id="GO:0004656">
    <property type="term" value="F:procollagen-proline 4-dioxygenase activity"/>
    <property type="evidence" value="ECO:0007669"/>
    <property type="project" value="InterPro"/>
</dbReference>
<gene>
    <name evidence="2" type="ORF">AFUS01_LOCUS16605</name>
</gene>
<evidence type="ECO:0000259" key="1">
    <source>
        <dbReference type="Pfam" id="PF08336"/>
    </source>
</evidence>
<accession>A0A8J2JUM9</accession>
<dbReference type="Pfam" id="PF08336">
    <property type="entry name" value="P4Ha_N"/>
    <property type="match status" value="1"/>
</dbReference>
<sequence>MRDQAFLVRKEQQILKRTLKYTNTLEENISEMKSYLSEYSPEDNAYFEGNVTTLMGEKLPLTSLLGFKLLQRTSKWLQLGFHSAYHSAVQTLTLDLMRRFHSQFEFPKKRETTDAMHVLSQMITMYELDLDDVERGRILDVETYSGLNAEHFYEFGTFFLKNRMFSSAVNFLDKARTLVAKNQEDEDSAIYENMYKTAVNKHDISFDTDPAHNLYVFEHRISDARYMSYKQRRKTIRTPSNLDPLISEDHQSAQILEYFEICREKHFPKIDGRDNFFNTSFSGKNFIQKCFLSSKLHPFWVLNPMKVEVLAKDPFVVIYHDVLTSGQIRRMKEFTTPVLQRSEVITTYGAGQSPDGSRISSTAVPEVEDVAFWNQKAELYTGLKAMALDDAEALQITSYPNGGFFTVHSDAFLSNADEIVR</sequence>
<protein>
    <recommendedName>
        <fullName evidence="1">Prolyl 4-hydroxylase N-terminal domain-containing protein</fullName>
    </recommendedName>
</protein>
<proteinExistence type="predicted"/>
<dbReference type="AlphaFoldDB" id="A0A8J2JUM9"/>
<keyword evidence="3" id="KW-1185">Reference proteome</keyword>
<evidence type="ECO:0000313" key="2">
    <source>
        <dbReference type="EMBL" id="CAG7727778.1"/>
    </source>
</evidence>
<dbReference type="EMBL" id="CAJVCH010153719">
    <property type="protein sequence ID" value="CAG7727778.1"/>
    <property type="molecule type" value="Genomic_DNA"/>
</dbReference>
<feature type="domain" description="Prolyl 4-hydroxylase N-terminal" evidence="1">
    <location>
        <begin position="7"/>
        <end position="138"/>
    </location>
</feature>